<dbReference type="Proteomes" id="UP000547444">
    <property type="component" value="Unassembled WGS sequence"/>
</dbReference>
<accession>A0A7X5ZCI7</accession>
<dbReference type="AlphaFoldDB" id="A0A7X5ZCI7"/>
<gene>
    <name evidence="1" type="ORF">FHU31_002038</name>
</gene>
<keyword evidence="2" id="KW-1185">Reference proteome</keyword>
<name>A0A7X5ZCI7_9MYCO</name>
<dbReference type="EMBL" id="JAANOW010000001">
    <property type="protein sequence ID" value="NIH95082.1"/>
    <property type="molecule type" value="Genomic_DNA"/>
</dbReference>
<reference evidence="1 2" key="1">
    <citation type="submission" date="2020-03" db="EMBL/GenBank/DDBJ databases">
        <title>Sequencing the genomes of 1000 actinobacteria strains.</title>
        <authorList>
            <person name="Klenk H.-P."/>
        </authorList>
    </citation>
    <scope>NUCLEOTIDE SEQUENCE [LARGE SCALE GENOMIC DNA]</scope>
    <source>
        <strain evidence="1 2">DSM 44556</strain>
    </source>
</reference>
<comment type="caution">
    <text evidence="1">The sequence shown here is derived from an EMBL/GenBank/DDBJ whole genome shotgun (WGS) entry which is preliminary data.</text>
</comment>
<evidence type="ECO:0000313" key="2">
    <source>
        <dbReference type="Proteomes" id="UP000547444"/>
    </source>
</evidence>
<sequence length="69" mass="7628">MVSSSSMFLRSSSRTSRLVSVRTPSGWSATNRTARALNSSSYIFGMMQTLLPSKERAHQTRVSAQFVQA</sequence>
<proteinExistence type="predicted"/>
<protein>
    <submittedName>
        <fullName evidence="1">Uncharacterized protein</fullName>
    </submittedName>
</protein>
<evidence type="ECO:0000313" key="1">
    <source>
        <dbReference type="EMBL" id="NIH95082.1"/>
    </source>
</evidence>
<organism evidence="1 2">
    <name type="scientific">Mycolicibacterium fluoranthenivorans</name>
    <dbReference type="NCBI Taxonomy" id="258505"/>
    <lineage>
        <taxon>Bacteria</taxon>
        <taxon>Bacillati</taxon>
        <taxon>Actinomycetota</taxon>
        <taxon>Actinomycetes</taxon>
        <taxon>Mycobacteriales</taxon>
        <taxon>Mycobacteriaceae</taxon>
        <taxon>Mycolicibacterium</taxon>
    </lineage>
</organism>